<comment type="caution">
    <text evidence="1">The sequence shown here is derived from an EMBL/GenBank/DDBJ whole genome shotgun (WGS) entry which is preliminary data.</text>
</comment>
<evidence type="ECO:0000313" key="1">
    <source>
        <dbReference type="EMBL" id="KAJ7521294.1"/>
    </source>
</evidence>
<gene>
    <name evidence="1" type="ORF">O6H91_19G046200</name>
</gene>
<name>A0ACC2AUY9_DIPCM</name>
<accession>A0ACC2AUY9</accession>
<evidence type="ECO:0000313" key="2">
    <source>
        <dbReference type="Proteomes" id="UP001162992"/>
    </source>
</evidence>
<organism evidence="1 2">
    <name type="scientific">Diphasiastrum complanatum</name>
    <name type="common">Issler's clubmoss</name>
    <name type="synonym">Lycopodium complanatum</name>
    <dbReference type="NCBI Taxonomy" id="34168"/>
    <lineage>
        <taxon>Eukaryota</taxon>
        <taxon>Viridiplantae</taxon>
        <taxon>Streptophyta</taxon>
        <taxon>Embryophyta</taxon>
        <taxon>Tracheophyta</taxon>
        <taxon>Lycopodiopsida</taxon>
        <taxon>Lycopodiales</taxon>
        <taxon>Lycopodiaceae</taxon>
        <taxon>Lycopodioideae</taxon>
        <taxon>Diphasiastrum</taxon>
    </lineage>
</organism>
<sequence length="79" mass="8160">MLVCLPAACLPPSMALAACSSARYLAVDLWKALAACSSSLPHLLASTCLSTASPSLKNTCTTCVRPENIPAALNLCLRP</sequence>
<keyword evidence="2" id="KW-1185">Reference proteome</keyword>
<reference evidence="2" key="1">
    <citation type="journal article" date="2024" name="Proc. Natl. Acad. Sci. U.S.A.">
        <title>Extraordinary preservation of gene collinearity over three hundred million years revealed in homosporous lycophytes.</title>
        <authorList>
            <person name="Li C."/>
            <person name="Wickell D."/>
            <person name="Kuo L.Y."/>
            <person name="Chen X."/>
            <person name="Nie B."/>
            <person name="Liao X."/>
            <person name="Peng D."/>
            <person name="Ji J."/>
            <person name="Jenkins J."/>
            <person name="Williams M."/>
            <person name="Shu S."/>
            <person name="Plott C."/>
            <person name="Barry K."/>
            <person name="Rajasekar S."/>
            <person name="Grimwood J."/>
            <person name="Han X."/>
            <person name="Sun S."/>
            <person name="Hou Z."/>
            <person name="He W."/>
            <person name="Dai G."/>
            <person name="Sun C."/>
            <person name="Schmutz J."/>
            <person name="Leebens-Mack J.H."/>
            <person name="Li F.W."/>
            <person name="Wang L."/>
        </authorList>
    </citation>
    <scope>NUCLEOTIDE SEQUENCE [LARGE SCALE GENOMIC DNA]</scope>
    <source>
        <strain evidence="2">cv. PW_Plant_1</strain>
    </source>
</reference>
<protein>
    <submittedName>
        <fullName evidence="1">Uncharacterized protein</fullName>
    </submittedName>
</protein>
<dbReference type="Proteomes" id="UP001162992">
    <property type="component" value="Chromosome 19"/>
</dbReference>
<dbReference type="EMBL" id="CM055110">
    <property type="protein sequence ID" value="KAJ7521294.1"/>
    <property type="molecule type" value="Genomic_DNA"/>
</dbReference>
<proteinExistence type="predicted"/>